<dbReference type="InterPro" id="IPR058627">
    <property type="entry name" value="MdtA-like_C"/>
</dbReference>
<evidence type="ECO:0000256" key="1">
    <source>
        <dbReference type="ARBA" id="ARBA00009477"/>
    </source>
</evidence>
<dbReference type="InterPro" id="IPR006143">
    <property type="entry name" value="RND_pump_MFP"/>
</dbReference>
<dbReference type="Gene3D" id="2.40.420.20">
    <property type="match status" value="1"/>
</dbReference>
<feature type="domain" description="Multidrug resistance protein MdtA-like C-terminal permuted SH3" evidence="4">
    <location>
        <begin position="279"/>
        <end position="339"/>
    </location>
</feature>
<reference evidence="5" key="1">
    <citation type="journal article" date="2006" name="Nature">
        <title>Deciphering the evolution and metabolism of an anammox bacterium from a community genome.</title>
        <authorList>
            <person name="Strous M."/>
            <person name="Pelletier E."/>
            <person name="Mangenot S."/>
            <person name="Rattei T."/>
            <person name="Lehner A."/>
            <person name="Taylor M.W."/>
            <person name="Horn M."/>
            <person name="Daims H."/>
            <person name="Bartol-Mavel D."/>
            <person name="Wincker P."/>
            <person name="Barbe V."/>
            <person name="Fonknechten N."/>
            <person name="Vallenet D."/>
            <person name="Segurens B."/>
            <person name="Schenowitz-Truong C."/>
            <person name="Medigue C."/>
            <person name="Collingro A."/>
            <person name="Snel B."/>
            <person name="Dutilh B.E."/>
            <person name="OpDenCamp H.J.M."/>
            <person name="vanDerDrift C."/>
            <person name="Cirpus I."/>
            <person name="vanDePas-Schoonen K.T."/>
            <person name="Harhangi H.R."/>
            <person name="vanNiftrik L."/>
            <person name="Schmid M."/>
            <person name="Keltjens J."/>
            <person name="vanDeVossenberg J."/>
            <person name="Kartal B."/>
            <person name="Meier H."/>
            <person name="Frishman D."/>
            <person name="Huynen M.A."/>
            <person name="Mewes H."/>
            <person name="Weissenbach J."/>
            <person name="Jetten M.S.M."/>
            <person name="Wagner M."/>
            <person name="LePaslier D."/>
        </authorList>
    </citation>
    <scope>NUCLEOTIDE SEQUENCE</scope>
</reference>
<accession>Q1Q0X8</accession>
<dbReference type="SUPFAM" id="SSF111369">
    <property type="entry name" value="HlyD-like secretion proteins"/>
    <property type="match status" value="1"/>
</dbReference>
<name>Q1Q0X8_KUEST</name>
<sequence length="366" mass="41703">MSGVLMKRMLILVSLIALLCHAGCGTEHEEHKKEEVKFLVTSPLRKDTSLTTEYVCQIHAIQHIEIRTFERGYLNKIFVDEGQLVRKGQLMFQVLPVIYRAEFHKAQAEAKGAEIEYLNTKSLADNNIVSPNELALAKARFDKAKAEQALAKARLGFTDIRAPFNGLMDHFHVRLGSLLDEGELLTTLSDNSEMWVYFNVPEAEYLDYKTKINKDNQVQVKLLMANNQLFEYPGVVTTIEADFNNETGNIAFRATFPNPEGLLRHGETGNILMTKPLENALLIPQKATFEIMDKKYVFVIDENNVVRTRHITIGAEMPHLFVVKEGLTENDKILLEGLRKVRDKEEITYEFMDPDSVMAHLDLYAE</sequence>
<dbReference type="EMBL" id="CT573071">
    <property type="protein sequence ID" value="CAJ73661.1"/>
    <property type="molecule type" value="Genomic_DNA"/>
</dbReference>
<dbReference type="Gene3D" id="2.40.30.170">
    <property type="match status" value="1"/>
</dbReference>
<reference evidence="5" key="2">
    <citation type="submission" date="2006-01" db="EMBL/GenBank/DDBJ databases">
        <authorList>
            <person name="Genoscope"/>
        </authorList>
    </citation>
    <scope>NUCLEOTIDE SEQUENCE</scope>
</reference>
<evidence type="ECO:0000259" key="3">
    <source>
        <dbReference type="Pfam" id="PF25944"/>
    </source>
</evidence>
<dbReference type="AlphaFoldDB" id="Q1Q0X8"/>
<evidence type="ECO:0000313" key="5">
    <source>
        <dbReference type="EMBL" id="CAJ73661.1"/>
    </source>
</evidence>
<dbReference type="GO" id="GO:0005886">
    <property type="term" value="C:plasma membrane"/>
    <property type="evidence" value="ECO:0007669"/>
    <property type="project" value="TreeGrafter"/>
</dbReference>
<organism evidence="5">
    <name type="scientific">Kuenenia stuttgartiensis</name>
    <dbReference type="NCBI Taxonomy" id="174633"/>
    <lineage>
        <taxon>Bacteria</taxon>
        <taxon>Pseudomonadati</taxon>
        <taxon>Planctomycetota</taxon>
        <taxon>Candidatus Brocadiia</taxon>
        <taxon>Candidatus Brocadiales</taxon>
        <taxon>Candidatus Brocadiaceae</taxon>
        <taxon>Candidatus Kuenenia</taxon>
    </lineage>
</organism>
<evidence type="ECO:0000256" key="2">
    <source>
        <dbReference type="SAM" id="SignalP"/>
    </source>
</evidence>
<dbReference type="GO" id="GO:0030313">
    <property type="term" value="C:cell envelope"/>
    <property type="evidence" value="ECO:0007669"/>
    <property type="project" value="UniProtKB-SubCell"/>
</dbReference>
<proteinExistence type="inferred from homology"/>
<feature type="signal peptide" evidence="2">
    <location>
        <begin position="1"/>
        <end position="22"/>
    </location>
</feature>
<dbReference type="InterPro" id="IPR058626">
    <property type="entry name" value="MdtA-like_b-barrel"/>
</dbReference>
<comment type="similarity">
    <text evidence="1">Belongs to the membrane fusion protein (MFP) (TC 8.A.1) family.</text>
</comment>
<dbReference type="Gene3D" id="2.40.50.100">
    <property type="match status" value="1"/>
</dbReference>
<evidence type="ECO:0000259" key="4">
    <source>
        <dbReference type="Pfam" id="PF25967"/>
    </source>
</evidence>
<feature type="chain" id="PRO_5004195497" evidence="2">
    <location>
        <begin position="23"/>
        <end position="366"/>
    </location>
</feature>
<dbReference type="NCBIfam" id="TIGR01730">
    <property type="entry name" value="RND_mfp"/>
    <property type="match status" value="1"/>
</dbReference>
<dbReference type="Gene3D" id="1.10.287.470">
    <property type="entry name" value="Helix hairpin bin"/>
    <property type="match status" value="1"/>
</dbReference>
<dbReference type="PANTHER" id="PTHR30158:SF23">
    <property type="entry name" value="MULTIDRUG RESISTANCE PROTEIN MEXA"/>
    <property type="match status" value="1"/>
</dbReference>
<dbReference type="GO" id="GO:0022857">
    <property type="term" value="F:transmembrane transporter activity"/>
    <property type="evidence" value="ECO:0007669"/>
    <property type="project" value="InterPro"/>
</dbReference>
<dbReference type="Pfam" id="PF25944">
    <property type="entry name" value="Beta-barrel_RND"/>
    <property type="match status" value="1"/>
</dbReference>
<keyword evidence="2" id="KW-0732">Signal</keyword>
<dbReference type="PANTHER" id="PTHR30158">
    <property type="entry name" value="ACRA/E-RELATED COMPONENT OF DRUG EFFLUX TRANSPORTER"/>
    <property type="match status" value="1"/>
</dbReference>
<protein>
    <submittedName>
        <fullName evidence="5">Similar to AcrA family multidrug efflux protein</fullName>
    </submittedName>
</protein>
<dbReference type="GO" id="GO:0046677">
    <property type="term" value="P:response to antibiotic"/>
    <property type="evidence" value="ECO:0007669"/>
    <property type="project" value="TreeGrafter"/>
</dbReference>
<feature type="domain" description="Multidrug resistance protein MdtA-like beta-barrel" evidence="3">
    <location>
        <begin position="194"/>
        <end position="273"/>
    </location>
</feature>
<gene>
    <name evidence="5" type="primary">acrA</name>
    <name evidence="5" type="ORF">kuste2908</name>
</gene>
<dbReference type="Pfam" id="PF25967">
    <property type="entry name" value="RND-MFP_C"/>
    <property type="match status" value="1"/>
</dbReference>